<dbReference type="Proteomes" id="UP000785679">
    <property type="component" value="Unassembled WGS sequence"/>
</dbReference>
<evidence type="ECO:0000313" key="1">
    <source>
        <dbReference type="EMBL" id="TNV71160.1"/>
    </source>
</evidence>
<name>A0A8J8NAJ6_HALGN</name>
<proteinExistence type="predicted"/>
<dbReference type="EMBL" id="RRYP01030430">
    <property type="protein sequence ID" value="TNV71160.1"/>
    <property type="molecule type" value="Genomic_DNA"/>
</dbReference>
<dbReference type="OrthoDB" id="424310at2759"/>
<reference evidence="1" key="1">
    <citation type="submission" date="2019-06" db="EMBL/GenBank/DDBJ databases">
        <authorList>
            <person name="Zheng W."/>
        </authorList>
    </citation>
    <scope>NUCLEOTIDE SEQUENCE</scope>
    <source>
        <strain evidence="1">QDHG01</strain>
    </source>
</reference>
<evidence type="ECO:0000313" key="2">
    <source>
        <dbReference type="Proteomes" id="UP000785679"/>
    </source>
</evidence>
<dbReference type="AlphaFoldDB" id="A0A8J8NAJ6"/>
<sequence>MIKDEDITRFNSKWMQKALLLIPDRLLHEQQNLAKILFSEVFTAYARSMRQSIMDYILLCPQERKRIHILMLPRKFPSAHESSLMKGGYSLIAYSGQHYQQHSNFFSFSLE</sequence>
<comment type="caution">
    <text evidence="1">The sequence shown here is derived from an EMBL/GenBank/DDBJ whole genome shotgun (WGS) entry which is preliminary data.</text>
</comment>
<gene>
    <name evidence="1" type="ORF">FGO68_gene8563</name>
</gene>
<accession>A0A8J8NAJ6</accession>
<organism evidence="1 2">
    <name type="scientific">Halteria grandinella</name>
    <dbReference type="NCBI Taxonomy" id="5974"/>
    <lineage>
        <taxon>Eukaryota</taxon>
        <taxon>Sar</taxon>
        <taxon>Alveolata</taxon>
        <taxon>Ciliophora</taxon>
        <taxon>Intramacronucleata</taxon>
        <taxon>Spirotrichea</taxon>
        <taxon>Stichotrichia</taxon>
        <taxon>Sporadotrichida</taxon>
        <taxon>Halteriidae</taxon>
        <taxon>Halteria</taxon>
    </lineage>
</organism>
<protein>
    <submittedName>
        <fullName evidence="1">Uncharacterized protein</fullName>
    </submittedName>
</protein>
<keyword evidence="2" id="KW-1185">Reference proteome</keyword>